<keyword evidence="1" id="KW-0479">Metal-binding</keyword>
<dbReference type="InterPro" id="IPR033138">
    <property type="entry name" value="Cu_oxidase_CS"/>
</dbReference>
<reference evidence="4 5" key="1">
    <citation type="submission" date="2017-04" db="EMBL/GenBank/DDBJ databases">
        <authorList>
            <person name="Afonso C.L."/>
            <person name="Miller P.J."/>
            <person name="Scott M.A."/>
            <person name="Spackman E."/>
            <person name="Goraichik I."/>
            <person name="Dimitrov K.M."/>
            <person name="Suarez D.L."/>
            <person name="Swayne D.E."/>
        </authorList>
    </citation>
    <scope>NUCLEOTIDE SEQUENCE [LARGE SCALE GENOMIC DNA]</scope>
    <source>
        <strain evidence="4 5">KR-140</strain>
    </source>
</reference>
<keyword evidence="2" id="KW-0732">Signal</keyword>
<dbReference type="Pfam" id="PF06525">
    <property type="entry name" value="SoxE"/>
    <property type="match status" value="1"/>
</dbReference>
<dbReference type="Proteomes" id="UP000192582">
    <property type="component" value="Unassembled WGS sequence"/>
</dbReference>
<protein>
    <submittedName>
        <fullName evidence="4">Sulfocyanin (SoxE) domain-containing protein</fullName>
    </submittedName>
</protein>
<dbReference type="GO" id="GO:0046872">
    <property type="term" value="F:metal ion binding"/>
    <property type="evidence" value="ECO:0007669"/>
    <property type="project" value="UniProtKB-KW"/>
</dbReference>
<dbReference type="InterPro" id="IPR049544">
    <property type="entry name" value="SoxE-like_C"/>
</dbReference>
<evidence type="ECO:0000313" key="5">
    <source>
        <dbReference type="Proteomes" id="UP000192582"/>
    </source>
</evidence>
<dbReference type="EMBL" id="FWWU01000009">
    <property type="protein sequence ID" value="SMB94267.1"/>
    <property type="molecule type" value="Genomic_DNA"/>
</dbReference>
<evidence type="ECO:0000259" key="3">
    <source>
        <dbReference type="Pfam" id="PF06525"/>
    </source>
</evidence>
<evidence type="ECO:0000256" key="1">
    <source>
        <dbReference type="ARBA" id="ARBA00022723"/>
    </source>
</evidence>
<dbReference type="SUPFAM" id="SSF49503">
    <property type="entry name" value="Cupredoxins"/>
    <property type="match status" value="1"/>
</dbReference>
<sequence>MKRFMLAAVLITSATPALAQGSSTEQMSQAPTITANAASKTVKVGFVAGHGTHNNGLNYNGDAKGEKTLTVPLGWTVEVSLSNAGKMPHDFAVVAGTALPANPFTARLAFPNAATTVTAPGTSAAAPATFVANRPGTYFILCRVGKHAQNGMYLKLNVVNGVKTATYQ</sequence>
<dbReference type="Gene3D" id="2.60.40.420">
    <property type="entry name" value="Cupredoxins - blue copper proteins"/>
    <property type="match status" value="1"/>
</dbReference>
<dbReference type="InterPro" id="IPR008972">
    <property type="entry name" value="Cupredoxin"/>
</dbReference>
<proteinExistence type="predicted"/>
<dbReference type="AlphaFoldDB" id="A0A1W1VLN2"/>
<feature type="chain" id="PRO_5013048737" evidence="2">
    <location>
        <begin position="20"/>
        <end position="168"/>
    </location>
</feature>
<keyword evidence="5" id="KW-1185">Reference proteome</keyword>
<accession>A0A1W1VLN2</accession>
<evidence type="ECO:0000256" key="2">
    <source>
        <dbReference type="SAM" id="SignalP"/>
    </source>
</evidence>
<feature type="signal peptide" evidence="2">
    <location>
        <begin position="1"/>
        <end position="19"/>
    </location>
</feature>
<dbReference type="STRING" id="695939.SAMN00790413_02317"/>
<name>A0A1W1VLN2_9DEIO</name>
<feature type="domain" description="Sulfocyanin-like C-terminal" evidence="3">
    <location>
        <begin position="32"/>
        <end position="164"/>
    </location>
</feature>
<gene>
    <name evidence="4" type="ORF">SAMN00790413_02317</name>
</gene>
<dbReference type="RefSeq" id="WP_170928764.1">
    <property type="nucleotide sequence ID" value="NZ_FWWU01000009.1"/>
</dbReference>
<organism evidence="4 5">
    <name type="scientific">Deinococcus hopiensis KR-140</name>
    <dbReference type="NCBI Taxonomy" id="695939"/>
    <lineage>
        <taxon>Bacteria</taxon>
        <taxon>Thermotogati</taxon>
        <taxon>Deinococcota</taxon>
        <taxon>Deinococci</taxon>
        <taxon>Deinococcales</taxon>
        <taxon>Deinococcaceae</taxon>
        <taxon>Deinococcus</taxon>
    </lineage>
</organism>
<dbReference type="PROSITE" id="PS00079">
    <property type="entry name" value="MULTICOPPER_OXIDASE1"/>
    <property type="match status" value="1"/>
</dbReference>
<evidence type="ECO:0000313" key="4">
    <source>
        <dbReference type="EMBL" id="SMB94267.1"/>
    </source>
</evidence>